<reference evidence="1 2" key="1">
    <citation type="submission" date="2019-08" db="EMBL/GenBank/DDBJ databases">
        <title>100 year-old enigma solved: identification of Planctomyces bekefii, the type genus and species of the phylum Planctomycetes.</title>
        <authorList>
            <person name="Svetlana D.N."/>
            <person name="Overmann J."/>
        </authorList>
    </citation>
    <scope>NUCLEOTIDE SEQUENCE [LARGE SCALE GENOMIC DNA]</scope>
    <source>
        <strain evidence="1">Phe10_nw2017</strain>
    </source>
</reference>
<keyword evidence="2" id="KW-1185">Reference proteome</keyword>
<gene>
    <name evidence="1" type="ORF">E3A20_22120</name>
</gene>
<evidence type="ECO:0000313" key="1">
    <source>
        <dbReference type="EMBL" id="TWW08662.1"/>
    </source>
</evidence>
<accession>A0A5C6M3M9</accession>
<dbReference type="Proteomes" id="UP000321083">
    <property type="component" value="Unassembled WGS sequence"/>
</dbReference>
<dbReference type="EMBL" id="SRHE01000562">
    <property type="protein sequence ID" value="TWW08662.1"/>
    <property type="molecule type" value="Genomic_DNA"/>
</dbReference>
<name>A0A5C6M3M9_9PLAN</name>
<comment type="caution">
    <text evidence="1">The sequence shown here is derived from an EMBL/GenBank/DDBJ whole genome shotgun (WGS) entry which is preliminary data.</text>
</comment>
<feature type="non-terminal residue" evidence="1">
    <location>
        <position position="60"/>
    </location>
</feature>
<dbReference type="AlphaFoldDB" id="A0A5C6M3M9"/>
<protein>
    <submittedName>
        <fullName evidence="1">Uncharacterized protein</fullName>
    </submittedName>
</protein>
<sequence length="60" mass="6869">MLMRPREDRHNVAFGNDRECEAGHVRQASEVRLTAQKTDQSSDVIPLAFRCFICFFGTIP</sequence>
<proteinExistence type="predicted"/>
<evidence type="ECO:0000313" key="2">
    <source>
        <dbReference type="Proteomes" id="UP000321083"/>
    </source>
</evidence>
<reference evidence="1 2" key="2">
    <citation type="submission" date="2019-08" db="EMBL/GenBank/DDBJ databases">
        <authorList>
            <person name="Henke P."/>
        </authorList>
    </citation>
    <scope>NUCLEOTIDE SEQUENCE [LARGE SCALE GENOMIC DNA]</scope>
    <source>
        <strain evidence="1">Phe10_nw2017</strain>
    </source>
</reference>
<organism evidence="1 2">
    <name type="scientific">Planctomyces bekefii</name>
    <dbReference type="NCBI Taxonomy" id="1653850"/>
    <lineage>
        <taxon>Bacteria</taxon>
        <taxon>Pseudomonadati</taxon>
        <taxon>Planctomycetota</taxon>
        <taxon>Planctomycetia</taxon>
        <taxon>Planctomycetales</taxon>
        <taxon>Planctomycetaceae</taxon>
        <taxon>Planctomyces</taxon>
    </lineage>
</organism>